<dbReference type="Pfam" id="PF05656">
    <property type="entry name" value="DUF805"/>
    <property type="match status" value="1"/>
</dbReference>
<keyword evidence="2" id="KW-0812">Transmembrane</keyword>
<feature type="transmembrane region" description="Helical" evidence="2">
    <location>
        <begin position="116"/>
        <end position="135"/>
    </location>
</feature>
<accession>A0A1M6SI97</accession>
<dbReference type="Proteomes" id="UP000184130">
    <property type="component" value="Unassembled WGS sequence"/>
</dbReference>
<reference evidence="3 4" key="1">
    <citation type="submission" date="2016-11" db="EMBL/GenBank/DDBJ databases">
        <authorList>
            <person name="Jaros S."/>
            <person name="Januszkiewicz K."/>
            <person name="Wedrychowicz H."/>
        </authorList>
    </citation>
    <scope>NUCLEOTIDE SEQUENCE [LARGE SCALE GENOMIC DNA]</scope>
    <source>
        <strain evidence="3 4">KHT3</strain>
    </source>
</reference>
<dbReference type="InterPro" id="IPR008523">
    <property type="entry name" value="DUF805"/>
</dbReference>
<dbReference type="AlphaFoldDB" id="A0A1M6SI97"/>
<dbReference type="GO" id="GO:0005886">
    <property type="term" value="C:plasma membrane"/>
    <property type="evidence" value="ECO:0007669"/>
    <property type="project" value="TreeGrafter"/>
</dbReference>
<evidence type="ECO:0000313" key="4">
    <source>
        <dbReference type="Proteomes" id="UP000184130"/>
    </source>
</evidence>
<feature type="region of interest" description="Disordered" evidence="1">
    <location>
        <begin position="40"/>
        <end position="62"/>
    </location>
</feature>
<evidence type="ECO:0000313" key="3">
    <source>
        <dbReference type="EMBL" id="SHK44461.1"/>
    </source>
</evidence>
<feature type="transmembrane region" description="Helical" evidence="2">
    <location>
        <begin position="147"/>
        <end position="170"/>
    </location>
</feature>
<keyword evidence="2" id="KW-0472">Membrane</keyword>
<evidence type="ECO:0000256" key="1">
    <source>
        <dbReference type="SAM" id="MobiDB-lite"/>
    </source>
</evidence>
<dbReference type="EMBL" id="FRBD01000003">
    <property type="protein sequence ID" value="SHK44461.1"/>
    <property type="molecule type" value="Genomic_DNA"/>
</dbReference>
<name>A0A1M6SI97_XYLRU</name>
<dbReference type="PANTHER" id="PTHR34980:SF3">
    <property type="entry name" value="BLR8105 PROTEIN"/>
    <property type="match status" value="1"/>
</dbReference>
<feature type="compositionally biased region" description="Polar residues" evidence="1">
    <location>
        <begin position="43"/>
        <end position="62"/>
    </location>
</feature>
<keyword evidence="2" id="KW-1133">Transmembrane helix</keyword>
<evidence type="ECO:0000256" key="2">
    <source>
        <dbReference type="SAM" id="Phobius"/>
    </source>
</evidence>
<gene>
    <name evidence="3" type="ORF">SAMN05216463_103204</name>
</gene>
<dbReference type="PANTHER" id="PTHR34980">
    <property type="entry name" value="INNER MEMBRANE PROTEIN-RELATED-RELATED"/>
    <property type="match status" value="1"/>
</dbReference>
<protein>
    <submittedName>
        <fullName evidence="3">Uncharacterized membrane protein YhaH, DUF805 family</fullName>
    </submittedName>
</protein>
<proteinExistence type="predicted"/>
<sequence>MIKDQCNKCANSSHCSEIRVYDSNSCPLYRRGIDLEKHPSAPANDSSVQPTNIQAPDNSISNPTSSDSFIHYTSMFSRPFSFKGRIRRTEFGISLLIFWTWALFVNIWANSPNVDGGSAIIVLLSYIPAFWFYWAQFCKRFHDRGKSGWEFFFLLIPFYNLYVLIMLIFADGDIGDNEYGTDPKGRTC</sequence>
<dbReference type="RefSeq" id="WP_081373060.1">
    <property type="nucleotide sequence ID" value="NZ_FRBD01000003.1"/>
</dbReference>
<feature type="transmembrane region" description="Helical" evidence="2">
    <location>
        <begin position="91"/>
        <end position="110"/>
    </location>
</feature>
<dbReference type="OrthoDB" id="9812349at2"/>
<organism evidence="3 4">
    <name type="scientific">Xylanibacter ruminicola</name>
    <name type="common">Prevotella ruminicola</name>
    <dbReference type="NCBI Taxonomy" id="839"/>
    <lineage>
        <taxon>Bacteria</taxon>
        <taxon>Pseudomonadati</taxon>
        <taxon>Bacteroidota</taxon>
        <taxon>Bacteroidia</taxon>
        <taxon>Bacteroidales</taxon>
        <taxon>Prevotellaceae</taxon>
        <taxon>Xylanibacter</taxon>
    </lineage>
</organism>